<accession>A0A5A5T7V3</accession>
<dbReference type="AlphaFoldDB" id="A0A5A5T7V3"/>
<dbReference type="Gene3D" id="3.40.630.30">
    <property type="match status" value="1"/>
</dbReference>
<gene>
    <name evidence="2" type="ORF">KDI_06570</name>
</gene>
<proteinExistence type="predicted"/>
<dbReference type="EMBL" id="BIXY01000005">
    <property type="protein sequence ID" value="GCF07093.1"/>
    <property type="molecule type" value="Genomic_DNA"/>
</dbReference>
<dbReference type="PROSITE" id="PS51186">
    <property type="entry name" value="GNAT"/>
    <property type="match status" value="1"/>
</dbReference>
<reference evidence="2 3" key="1">
    <citation type="submission" date="2019-01" db="EMBL/GenBank/DDBJ databases">
        <title>Draft genome sequence of Dictyobacter sp. Uno17.</title>
        <authorList>
            <person name="Wang C.M."/>
            <person name="Zheng Y."/>
            <person name="Sakai Y."/>
            <person name="Abe K."/>
            <person name="Yokota A."/>
            <person name="Yabe S."/>
        </authorList>
    </citation>
    <scope>NUCLEOTIDE SEQUENCE [LARGE SCALE GENOMIC DNA]</scope>
    <source>
        <strain evidence="2 3">Uno17</strain>
    </source>
</reference>
<organism evidence="2 3">
    <name type="scientific">Dictyobacter arantiisoli</name>
    <dbReference type="NCBI Taxonomy" id="2014874"/>
    <lineage>
        <taxon>Bacteria</taxon>
        <taxon>Bacillati</taxon>
        <taxon>Chloroflexota</taxon>
        <taxon>Ktedonobacteria</taxon>
        <taxon>Ktedonobacterales</taxon>
        <taxon>Dictyobacteraceae</taxon>
        <taxon>Dictyobacter</taxon>
    </lineage>
</organism>
<dbReference type="InterPro" id="IPR000182">
    <property type="entry name" value="GNAT_dom"/>
</dbReference>
<dbReference type="CDD" id="cd04301">
    <property type="entry name" value="NAT_SF"/>
    <property type="match status" value="1"/>
</dbReference>
<feature type="domain" description="N-acetyltransferase" evidence="1">
    <location>
        <begin position="136"/>
        <end position="279"/>
    </location>
</feature>
<dbReference type="Proteomes" id="UP000322530">
    <property type="component" value="Unassembled WGS sequence"/>
</dbReference>
<protein>
    <recommendedName>
        <fullName evidence="1">N-acetyltransferase domain-containing protein</fullName>
    </recommendedName>
</protein>
<dbReference type="SUPFAM" id="SSF55729">
    <property type="entry name" value="Acyl-CoA N-acyltransferases (Nat)"/>
    <property type="match status" value="1"/>
</dbReference>
<evidence type="ECO:0000313" key="2">
    <source>
        <dbReference type="EMBL" id="GCF07093.1"/>
    </source>
</evidence>
<comment type="caution">
    <text evidence="2">The sequence shown here is derived from an EMBL/GenBank/DDBJ whole genome shotgun (WGS) entry which is preliminary data.</text>
</comment>
<dbReference type="RefSeq" id="WP_172631829.1">
    <property type="nucleotide sequence ID" value="NZ_BIXY01000005.1"/>
</dbReference>
<name>A0A5A5T7V3_9CHLR</name>
<dbReference type="InterPro" id="IPR016181">
    <property type="entry name" value="Acyl_CoA_acyltransferase"/>
</dbReference>
<sequence length="279" mass="31234">MGHIVESLQDREVLAAIEGNFAEGIASFGRGFPGASFHQDEELTWFLSGSVGPNSILLTHFKHDTQAYIDYRIQDTLKYFEEKQVTEVIWRIGPTTYPPDLAGYLEEHGLTYSTTTVCMALDVTNERIPSSPPHGLNIREVLSDKELRMKCALEKVGFGSNNTAAQYYYQTYARNGFGPDANWHHYIGWLNNQAVACATMLFHQGVASIHGVTTILPARHRGIGTALVNYVLCEAEHAGYRIVALSPTNLSEAIYRRFGFNDFCQLHSYKLSLAPKTHE</sequence>
<evidence type="ECO:0000259" key="1">
    <source>
        <dbReference type="PROSITE" id="PS51186"/>
    </source>
</evidence>
<dbReference type="Pfam" id="PF00583">
    <property type="entry name" value="Acetyltransf_1"/>
    <property type="match status" value="1"/>
</dbReference>
<keyword evidence="3" id="KW-1185">Reference proteome</keyword>
<evidence type="ECO:0000313" key="3">
    <source>
        <dbReference type="Proteomes" id="UP000322530"/>
    </source>
</evidence>
<dbReference type="GO" id="GO:0016747">
    <property type="term" value="F:acyltransferase activity, transferring groups other than amino-acyl groups"/>
    <property type="evidence" value="ECO:0007669"/>
    <property type="project" value="InterPro"/>
</dbReference>